<protein>
    <submittedName>
        <fullName evidence="2">Uncharacterized protein</fullName>
    </submittedName>
</protein>
<evidence type="ECO:0000313" key="3">
    <source>
        <dbReference type="Proteomes" id="UP000579812"/>
    </source>
</evidence>
<evidence type="ECO:0000313" key="2">
    <source>
        <dbReference type="EMBL" id="KAF4110738.1"/>
    </source>
</evidence>
<reference evidence="2 3" key="1">
    <citation type="submission" date="2020-04" db="EMBL/GenBank/DDBJ databases">
        <title>Chromosome-level genome assembly of a cyprinid fish Onychostoma macrolepis by integration of Nanopore Sequencing, Bionano and Hi-C technology.</title>
        <authorList>
            <person name="Wang D."/>
        </authorList>
    </citation>
    <scope>NUCLEOTIDE SEQUENCE [LARGE SCALE GENOMIC DNA]</scope>
    <source>
        <strain evidence="2">SWU-2019</strain>
        <tissue evidence="2">Muscle</tissue>
    </source>
</reference>
<dbReference type="AlphaFoldDB" id="A0A7J6CTT4"/>
<name>A0A7J6CTT4_9TELE</name>
<dbReference type="Proteomes" id="UP000579812">
    <property type="component" value="Unassembled WGS sequence"/>
</dbReference>
<keyword evidence="3" id="KW-1185">Reference proteome</keyword>
<dbReference type="EMBL" id="JAAMOB010000007">
    <property type="protein sequence ID" value="KAF4110738.1"/>
    <property type="molecule type" value="Genomic_DNA"/>
</dbReference>
<organism evidence="2 3">
    <name type="scientific">Onychostoma macrolepis</name>
    <dbReference type="NCBI Taxonomy" id="369639"/>
    <lineage>
        <taxon>Eukaryota</taxon>
        <taxon>Metazoa</taxon>
        <taxon>Chordata</taxon>
        <taxon>Craniata</taxon>
        <taxon>Vertebrata</taxon>
        <taxon>Euteleostomi</taxon>
        <taxon>Actinopterygii</taxon>
        <taxon>Neopterygii</taxon>
        <taxon>Teleostei</taxon>
        <taxon>Ostariophysi</taxon>
        <taxon>Cypriniformes</taxon>
        <taxon>Cyprinidae</taxon>
        <taxon>Acrossocheilinae</taxon>
        <taxon>Onychostoma</taxon>
    </lineage>
</organism>
<accession>A0A7J6CTT4</accession>
<comment type="caution">
    <text evidence="2">The sequence shown here is derived from an EMBL/GenBank/DDBJ whole genome shotgun (WGS) entry which is preliminary data.</text>
</comment>
<feature type="region of interest" description="Disordered" evidence="1">
    <location>
        <begin position="107"/>
        <end position="144"/>
    </location>
</feature>
<gene>
    <name evidence="2" type="ORF">G5714_007769</name>
</gene>
<proteinExistence type="predicted"/>
<sequence length="176" mass="19983">MLQDEDFQFFLQLFHQIIPHVDMMYQQLQKRDIDAVFIKEALQNFIMKVQTIRDQSSFQEQEQQQVATEMARSLGGPWEKKRSRGCLKSTAQSAKDLLSGRHCLKPTAPQRRSQAAKDPVKTHLTQLPGPCSKDSLWHNRSSASSRSALTATGTQLCAHPTACSLHHQWKTSLPPD</sequence>
<evidence type="ECO:0000256" key="1">
    <source>
        <dbReference type="SAM" id="MobiDB-lite"/>
    </source>
</evidence>